<evidence type="ECO:0000313" key="2">
    <source>
        <dbReference type="EMBL" id="MDN3688141.1"/>
    </source>
</evidence>
<keyword evidence="3" id="KW-1185">Reference proteome</keyword>
<evidence type="ECO:0000256" key="1">
    <source>
        <dbReference type="SAM" id="Phobius"/>
    </source>
</evidence>
<keyword evidence="1" id="KW-1133">Transmembrane helix</keyword>
<protein>
    <submittedName>
        <fullName evidence="2">Uncharacterized protein</fullName>
    </submittedName>
</protein>
<feature type="transmembrane region" description="Helical" evidence="1">
    <location>
        <begin position="112"/>
        <end position="134"/>
    </location>
</feature>
<dbReference type="RefSeq" id="WP_163384559.1">
    <property type="nucleotide sequence ID" value="NZ_JAUFQS010000007.1"/>
</dbReference>
<accession>A0ABT8C8Y3</accession>
<dbReference type="EMBL" id="JAUFQS010000007">
    <property type="protein sequence ID" value="MDN3688141.1"/>
    <property type="molecule type" value="Genomic_DNA"/>
</dbReference>
<evidence type="ECO:0000313" key="3">
    <source>
        <dbReference type="Proteomes" id="UP001236663"/>
    </source>
</evidence>
<proteinExistence type="predicted"/>
<comment type="caution">
    <text evidence="2">The sequence shown here is derived from an EMBL/GenBank/DDBJ whole genome shotgun (WGS) entry which is preliminary data.</text>
</comment>
<name>A0ABT8C8Y3_9BACT</name>
<sequence>MNFECFKPIQVSIPILKSILLLLLLLGLVNVRILGQNYLILQRGANQKTRLVYEEGDQLVYLQKGLDYYIQDKIREIRSDILVLEENVLQLGQIEAIDIREKDERNRTLGNLSLLPMAAGTMLLLASGINSLYADGKIEYSSGTLITGGALIGAGLILQPLRYKRFRIKGRNKIQIIPLEDLEESEGT</sequence>
<dbReference type="Proteomes" id="UP001236663">
    <property type="component" value="Unassembled WGS sequence"/>
</dbReference>
<feature type="transmembrane region" description="Helical" evidence="1">
    <location>
        <begin position="20"/>
        <end position="41"/>
    </location>
</feature>
<keyword evidence="1" id="KW-0812">Transmembrane</keyword>
<reference evidence="3" key="1">
    <citation type="journal article" date="2019" name="Int. J. Syst. Evol. Microbiol.">
        <title>The Global Catalogue of Microorganisms (GCM) 10K type strain sequencing project: providing services to taxonomists for standard genome sequencing and annotation.</title>
        <authorList>
            <consortium name="The Broad Institute Genomics Platform"/>
            <consortium name="The Broad Institute Genome Sequencing Center for Infectious Disease"/>
            <person name="Wu L."/>
            <person name="Ma J."/>
        </authorList>
    </citation>
    <scope>NUCLEOTIDE SEQUENCE [LARGE SCALE GENOMIC DNA]</scope>
    <source>
        <strain evidence="3">CECT 7706</strain>
    </source>
</reference>
<keyword evidence="1" id="KW-0472">Membrane</keyword>
<organism evidence="2 3">
    <name type="scientific">Cyclobacterium jeungdonense</name>
    <dbReference type="NCBI Taxonomy" id="708087"/>
    <lineage>
        <taxon>Bacteria</taxon>
        <taxon>Pseudomonadati</taxon>
        <taxon>Bacteroidota</taxon>
        <taxon>Cytophagia</taxon>
        <taxon>Cytophagales</taxon>
        <taxon>Cyclobacteriaceae</taxon>
        <taxon>Cyclobacterium</taxon>
    </lineage>
</organism>
<gene>
    <name evidence="2" type="ORF">QWZ15_09895</name>
</gene>
<feature type="transmembrane region" description="Helical" evidence="1">
    <location>
        <begin position="140"/>
        <end position="161"/>
    </location>
</feature>